<gene>
    <name evidence="2" type="ordered locus">MYSTI_04962</name>
</gene>
<feature type="signal peptide" evidence="1">
    <location>
        <begin position="1"/>
        <end position="28"/>
    </location>
</feature>
<dbReference type="HOGENOM" id="CLU_153225_1_1_7"/>
<evidence type="ECO:0000313" key="3">
    <source>
        <dbReference type="Proteomes" id="UP000011131"/>
    </source>
</evidence>
<proteinExistence type="predicted"/>
<organism evidence="2 3">
    <name type="scientific">Myxococcus stipitatus (strain DSM 14675 / JCM 12634 / Mx s8)</name>
    <dbReference type="NCBI Taxonomy" id="1278073"/>
    <lineage>
        <taxon>Bacteria</taxon>
        <taxon>Pseudomonadati</taxon>
        <taxon>Myxococcota</taxon>
        <taxon>Myxococcia</taxon>
        <taxon>Myxococcales</taxon>
        <taxon>Cystobacterineae</taxon>
        <taxon>Myxococcaceae</taxon>
        <taxon>Myxococcus</taxon>
    </lineage>
</organism>
<protein>
    <recommendedName>
        <fullName evidence="4">Lipoprotein</fullName>
    </recommendedName>
</protein>
<dbReference type="KEGG" id="msd:MYSTI_04962"/>
<sequence>MKRSDSRGSILVAFAVSSMLVLPLAAQAGSWPAGKKAEYVGQCMQVAAIQGVDAKKADQKCKCGADAIEKGFTTAEIEVLSGKETADPKLMQRAMTVIQTKCGLQGK</sequence>
<reference evidence="2 3" key="1">
    <citation type="journal article" date="2013" name="Genome Announc.">
        <title>Complete genome sequence of Myxococcus stipitatus strain DSM 14675, a fruiting myxobacterium.</title>
        <authorList>
            <person name="Huntley S."/>
            <person name="Kneip S."/>
            <person name="Treuner-Lange A."/>
            <person name="Sogaard-Andersen L."/>
        </authorList>
    </citation>
    <scope>NUCLEOTIDE SEQUENCE [LARGE SCALE GENOMIC DNA]</scope>
    <source>
        <strain evidence="3">DSM 14675 / JCM 12634 / Mx s8</strain>
    </source>
</reference>
<dbReference type="EMBL" id="CP004025">
    <property type="protein sequence ID" value="AGC46250.1"/>
    <property type="molecule type" value="Genomic_DNA"/>
</dbReference>
<dbReference type="Proteomes" id="UP000011131">
    <property type="component" value="Chromosome"/>
</dbReference>
<dbReference type="eggNOG" id="ENOG502ZNHM">
    <property type="taxonomic scope" value="Bacteria"/>
</dbReference>
<dbReference type="PATRIC" id="fig|1278073.3.peg.5035"/>
<evidence type="ECO:0008006" key="4">
    <source>
        <dbReference type="Google" id="ProtNLM"/>
    </source>
</evidence>
<name>L7UEF0_MYXSD</name>
<accession>L7UEF0</accession>
<keyword evidence="1" id="KW-0732">Signal</keyword>
<evidence type="ECO:0000256" key="1">
    <source>
        <dbReference type="SAM" id="SignalP"/>
    </source>
</evidence>
<feature type="chain" id="PRO_5003983556" description="Lipoprotein" evidence="1">
    <location>
        <begin position="29"/>
        <end position="107"/>
    </location>
</feature>
<keyword evidence="3" id="KW-1185">Reference proteome</keyword>
<dbReference type="RefSeq" id="WP_015350506.1">
    <property type="nucleotide sequence ID" value="NC_020126.1"/>
</dbReference>
<dbReference type="AlphaFoldDB" id="L7UEF0"/>
<evidence type="ECO:0000313" key="2">
    <source>
        <dbReference type="EMBL" id="AGC46250.1"/>
    </source>
</evidence>